<keyword evidence="1" id="KW-1133">Transmembrane helix</keyword>
<evidence type="ECO:0000313" key="2">
    <source>
        <dbReference type="EnsemblMetazoa" id="GBRI043115-PA"/>
    </source>
</evidence>
<dbReference type="VEuPathDB" id="VectorBase:GBRI043115"/>
<accession>A0A1A9X3M8</accession>
<evidence type="ECO:0000313" key="3">
    <source>
        <dbReference type="Proteomes" id="UP000091820"/>
    </source>
</evidence>
<keyword evidence="1" id="KW-0472">Membrane</keyword>
<reference evidence="3" key="1">
    <citation type="submission" date="2014-03" db="EMBL/GenBank/DDBJ databases">
        <authorList>
            <person name="Aksoy S."/>
            <person name="Warren W."/>
            <person name="Wilson R.K."/>
        </authorList>
    </citation>
    <scope>NUCLEOTIDE SEQUENCE [LARGE SCALE GENOMIC DNA]</scope>
    <source>
        <strain evidence="3">IAEA</strain>
    </source>
</reference>
<reference evidence="2" key="2">
    <citation type="submission" date="2020-05" db="UniProtKB">
        <authorList>
            <consortium name="EnsemblMetazoa"/>
        </authorList>
    </citation>
    <scope>IDENTIFICATION</scope>
    <source>
        <strain evidence="2">IAEA</strain>
    </source>
</reference>
<proteinExistence type="predicted"/>
<sequence>MPRFAFLYLSSSGQAKKFPSIGLVNICYHICYHICLVIMKSKTNPFSLKLNRTISIKHDIVLIPGTEHVHIFIAIKVIVWAEIIGLNVLIYVIIEIYCNLSAVKSINLREYYSSTLVISSTTSSIFKTKMFVDITSVDHILYI</sequence>
<keyword evidence="3" id="KW-1185">Reference proteome</keyword>
<evidence type="ECO:0000256" key="1">
    <source>
        <dbReference type="SAM" id="Phobius"/>
    </source>
</evidence>
<dbReference type="AlphaFoldDB" id="A0A1A9X3M8"/>
<feature type="transmembrane region" description="Helical" evidence="1">
    <location>
        <begin position="21"/>
        <end position="39"/>
    </location>
</feature>
<organism evidence="2 3">
    <name type="scientific">Glossina brevipalpis</name>
    <dbReference type="NCBI Taxonomy" id="37001"/>
    <lineage>
        <taxon>Eukaryota</taxon>
        <taxon>Metazoa</taxon>
        <taxon>Ecdysozoa</taxon>
        <taxon>Arthropoda</taxon>
        <taxon>Hexapoda</taxon>
        <taxon>Insecta</taxon>
        <taxon>Pterygota</taxon>
        <taxon>Neoptera</taxon>
        <taxon>Endopterygota</taxon>
        <taxon>Diptera</taxon>
        <taxon>Brachycera</taxon>
        <taxon>Muscomorpha</taxon>
        <taxon>Hippoboscoidea</taxon>
        <taxon>Glossinidae</taxon>
        <taxon>Glossina</taxon>
    </lineage>
</organism>
<dbReference type="EnsemblMetazoa" id="GBRI043115-RA">
    <property type="protein sequence ID" value="GBRI043115-PA"/>
    <property type="gene ID" value="GBRI043115"/>
</dbReference>
<feature type="transmembrane region" description="Helical" evidence="1">
    <location>
        <begin position="71"/>
        <end position="94"/>
    </location>
</feature>
<name>A0A1A9X3M8_9MUSC</name>
<dbReference type="Proteomes" id="UP000091820">
    <property type="component" value="Unassembled WGS sequence"/>
</dbReference>
<keyword evidence="1" id="KW-0812">Transmembrane</keyword>
<protein>
    <submittedName>
        <fullName evidence="2">Uncharacterized protein</fullName>
    </submittedName>
</protein>